<organism evidence="1 2">
    <name type="scientific">Pochonia chlamydosporia 170</name>
    <dbReference type="NCBI Taxonomy" id="1380566"/>
    <lineage>
        <taxon>Eukaryota</taxon>
        <taxon>Fungi</taxon>
        <taxon>Dikarya</taxon>
        <taxon>Ascomycota</taxon>
        <taxon>Pezizomycotina</taxon>
        <taxon>Sordariomycetes</taxon>
        <taxon>Hypocreomycetidae</taxon>
        <taxon>Hypocreales</taxon>
        <taxon>Clavicipitaceae</taxon>
        <taxon>Pochonia</taxon>
    </lineage>
</organism>
<dbReference type="RefSeq" id="XP_018140986.2">
    <property type="nucleotide sequence ID" value="XM_018288355.2"/>
</dbReference>
<evidence type="ECO:0000313" key="2">
    <source>
        <dbReference type="Proteomes" id="UP000078397"/>
    </source>
</evidence>
<reference evidence="1 2" key="1">
    <citation type="journal article" date="2016" name="PLoS Pathog.">
        <title>Biosynthesis of antibiotic leucinostatins in bio-control fungus Purpureocillium lilacinum and their inhibition on phytophthora revealed by genome mining.</title>
        <authorList>
            <person name="Wang G."/>
            <person name="Liu Z."/>
            <person name="Lin R."/>
            <person name="Li E."/>
            <person name="Mao Z."/>
            <person name="Ling J."/>
            <person name="Yang Y."/>
            <person name="Yin W.B."/>
            <person name="Xie B."/>
        </authorList>
    </citation>
    <scope>NUCLEOTIDE SEQUENCE [LARGE SCALE GENOMIC DNA]</scope>
    <source>
        <strain evidence="1">170</strain>
    </source>
</reference>
<accession>A0A179FD42</accession>
<dbReference type="PANTHER" id="PTHR42774">
    <property type="entry name" value="PHOSPHOTRANSFERASE SYSTEM TRANSPORT PROTEIN"/>
    <property type="match status" value="1"/>
</dbReference>
<dbReference type="GeneID" id="28852349"/>
<comment type="caution">
    <text evidence="1">The sequence shown here is derived from an EMBL/GenBank/DDBJ whole genome shotgun (WGS) entry which is preliminary data.</text>
</comment>
<sequence>MLPRYHPQVKPPVPHFPEEDAKLRATNLTIRRGGNCPNSLEVLQQLVTDKDNVKLHLVSCLPRQDAPSTRRILSSFGTASGINFGHCIYRQDHTEAASSYVIRSRESDSRTIVNYNGLPEMTCDEFAAIVREFDQHHRGEQTWWHFEVRGRIPETTLACIHLLRQRLPNAKISVEVEKPGREGLSQLAAQADVVFYSRTWPRVQVCRRVSQNRILSPRVSKTPGESKVALQVPLFCFFLFTLTSPPVHLDCALGVQTGRLPCLRQLERVFTVLWREMPTKYQSLSEFQPTVLALQKHSWGKWNVGTPYSVRCAILLRTREHTLFYISTEKRCGWQPRFVLRIKS</sequence>
<dbReference type="InterPro" id="IPR029056">
    <property type="entry name" value="Ribokinase-like"/>
</dbReference>
<dbReference type="STRING" id="1380566.A0A179FD42"/>
<dbReference type="PANTHER" id="PTHR42774:SF3">
    <property type="entry name" value="KETOHEXOKINASE"/>
    <property type="match status" value="1"/>
</dbReference>
<dbReference type="SUPFAM" id="SSF53613">
    <property type="entry name" value="Ribokinase-like"/>
    <property type="match status" value="1"/>
</dbReference>
<keyword evidence="2" id="KW-1185">Reference proteome</keyword>
<proteinExistence type="predicted"/>
<dbReference type="Proteomes" id="UP000078397">
    <property type="component" value="Unassembled WGS sequence"/>
</dbReference>
<dbReference type="OrthoDB" id="204058at2759"/>
<protein>
    <submittedName>
        <fullName evidence="1">Uncharacterized protein</fullName>
    </submittedName>
</protein>
<dbReference type="AlphaFoldDB" id="A0A179FD42"/>
<dbReference type="InterPro" id="IPR052562">
    <property type="entry name" value="Ketohexokinase-related"/>
</dbReference>
<dbReference type="KEGG" id="pchm:VFPPC_09892"/>
<dbReference type="Gene3D" id="3.40.1190.20">
    <property type="match status" value="1"/>
</dbReference>
<name>A0A179FD42_METCM</name>
<dbReference type="EMBL" id="LSBJ02000006">
    <property type="protein sequence ID" value="OAQ63406.2"/>
    <property type="molecule type" value="Genomic_DNA"/>
</dbReference>
<gene>
    <name evidence="1" type="ORF">VFPPC_09892</name>
</gene>
<evidence type="ECO:0000313" key="1">
    <source>
        <dbReference type="EMBL" id="OAQ63406.2"/>
    </source>
</evidence>